<feature type="repeat" description="TPR" evidence="1">
    <location>
        <begin position="215"/>
        <end position="248"/>
    </location>
</feature>
<keyword evidence="1" id="KW-0802">TPR repeat</keyword>
<evidence type="ECO:0000313" key="2">
    <source>
        <dbReference type="EMBL" id="CUS31305.1"/>
    </source>
</evidence>
<dbReference type="AlphaFoldDB" id="A0A0S4L3I2"/>
<dbReference type="EMBL" id="CZQA01000001">
    <property type="protein sequence ID" value="CUS31305.1"/>
    <property type="molecule type" value="Genomic_DNA"/>
</dbReference>
<dbReference type="STRING" id="1742972.COMA1_10045"/>
<dbReference type="Gene3D" id="1.25.40.10">
    <property type="entry name" value="Tetratricopeptide repeat domain"/>
    <property type="match status" value="1"/>
</dbReference>
<dbReference type="InterPro" id="IPR046880">
    <property type="entry name" value="TPR-S"/>
</dbReference>
<dbReference type="PROSITE" id="PS50005">
    <property type="entry name" value="TPR"/>
    <property type="match status" value="1"/>
</dbReference>
<dbReference type="RefSeq" id="WP_090742086.1">
    <property type="nucleotide sequence ID" value="NZ_CZQA01000001.1"/>
</dbReference>
<dbReference type="InterPro" id="IPR011990">
    <property type="entry name" value="TPR-like_helical_dom_sf"/>
</dbReference>
<protein>
    <submittedName>
        <fullName evidence="2">Tetratricopeptide TPR_2 repeat protein</fullName>
    </submittedName>
</protein>
<dbReference type="Pfam" id="PF20308">
    <property type="entry name" value="TPR-S"/>
    <property type="match status" value="1"/>
</dbReference>
<dbReference type="SUPFAM" id="SSF48452">
    <property type="entry name" value="TPR-like"/>
    <property type="match status" value="1"/>
</dbReference>
<accession>A0A0S4L3I2</accession>
<gene>
    <name evidence="2" type="ORF">COMA1_10045</name>
</gene>
<evidence type="ECO:0000256" key="1">
    <source>
        <dbReference type="PROSITE-ProRule" id="PRU00339"/>
    </source>
</evidence>
<evidence type="ECO:0000313" key="3">
    <source>
        <dbReference type="Proteomes" id="UP000199032"/>
    </source>
</evidence>
<keyword evidence="3" id="KW-1185">Reference proteome</keyword>
<dbReference type="Proteomes" id="UP000199032">
    <property type="component" value="Unassembled WGS sequence"/>
</dbReference>
<reference evidence="2 3" key="1">
    <citation type="submission" date="2015-10" db="EMBL/GenBank/DDBJ databases">
        <authorList>
            <person name="Gilbert D.G."/>
        </authorList>
    </citation>
    <scope>NUCLEOTIDE SEQUENCE [LARGE SCALE GENOMIC DNA]</scope>
    <source>
        <strain evidence="2">COMA1</strain>
    </source>
</reference>
<proteinExistence type="predicted"/>
<dbReference type="OrthoDB" id="9816036at2"/>
<name>A0A0S4L3I2_9BACT</name>
<organism evidence="2 3">
    <name type="scientific">Candidatus Nitrospira nitrosa</name>
    <dbReference type="NCBI Taxonomy" id="1742972"/>
    <lineage>
        <taxon>Bacteria</taxon>
        <taxon>Pseudomonadati</taxon>
        <taxon>Nitrospirota</taxon>
        <taxon>Nitrospiria</taxon>
        <taxon>Nitrospirales</taxon>
        <taxon>Nitrospiraceae</taxon>
        <taxon>Nitrospira</taxon>
    </lineage>
</organism>
<sequence length="658" mass="74125">MKPHAFVAMPFGVKKDSQGAEIDFNLVYSELIKPALEAAGLEVFRADKEMCAGDIRTDMFQELLIADLVVADLTIDNPNVWYELGVRHALRARGVVLVCGGRVTTAFDLYTDRKLRYSIQDGKPDSATVEQDKVNLTGMVKSTMESWNGRKISPVYNLLANLQEPDWKSLRVGDVRKFWEQYEAWEKRIELARKFGYIGDVLILADEAPSAAFRTEAWIAAGEALRKAGHFTFGLEQIERGLSLEPQNLKGLQEKGICLQRLAMERKPGYSLDHARSHYHGMLKTFSNDPETWALLGRVDKDAWVASWHHLGNTPKQMREEAAYEDALLRAAIESYSKAYRCKPSHYYSGINALTLMHLYRDLTNDERYNKEMTTMAGAVRFAAECEPNQEQRFWALTTIGELEVLVGSPGTTIAAYKEAIAKSGNDWSSLKSSLAQLELFKDVGFHLDNVEAGLAVFGRALQKLEKPEDKWEPRLVFLFSGHMIDAPTRTNPRFPSSKEQVAAQRIASSLEKLGAGPEDLALTLGGCGGDLLFTEACLQRGVKVQWLQPFNEPKFIQESVVCYDETWRARYLKARDVLMSDIRSAHECLGRTPEGGNPFERCNRWLLYTAMSYGVRKVQFVCLWDGGGGDGPGGTAHMYLEVRRRTGQVTWIDCRNF</sequence>
<dbReference type="InterPro" id="IPR019734">
    <property type="entry name" value="TPR_rpt"/>
</dbReference>